<dbReference type="InterPro" id="IPR041698">
    <property type="entry name" value="Methyltransf_25"/>
</dbReference>
<dbReference type="PANTHER" id="PTHR13610:SF11">
    <property type="entry name" value="METHYLTRANSFERASE DOMAIN-CONTAINING PROTEIN"/>
    <property type="match status" value="1"/>
</dbReference>
<dbReference type="SUPFAM" id="SSF53335">
    <property type="entry name" value="S-adenosyl-L-methionine-dependent methyltransferases"/>
    <property type="match status" value="1"/>
</dbReference>
<keyword evidence="1 6" id="KW-0489">Methyltransferase</keyword>
<dbReference type="AlphaFoldDB" id="A0A1Z4JAV8"/>
<organism evidence="6 7">
    <name type="scientific">Leptolyngbya boryana NIES-2135</name>
    <dbReference type="NCBI Taxonomy" id="1973484"/>
    <lineage>
        <taxon>Bacteria</taxon>
        <taxon>Bacillati</taxon>
        <taxon>Cyanobacteriota</taxon>
        <taxon>Cyanophyceae</taxon>
        <taxon>Leptolyngbyales</taxon>
        <taxon>Leptolyngbyaceae</taxon>
        <taxon>Leptolyngbya group</taxon>
        <taxon>Leptolyngbya</taxon>
    </lineage>
</organism>
<evidence type="ECO:0000259" key="5">
    <source>
        <dbReference type="Pfam" id="PF13649"/>
    </source>
</evidence>
<feature type="signal peptide" evidence="4">
    <location>
        <begin position="1"/>
        <end position="26"/>
    </location>
</feature>
<dbReference type="Proteomes" id="UP000217895">
    <property type="component" value="Chromosome"/>
</dbReference>
<sequence>MRRSLKFLGVLIALSVVTIQPTITQAQPSSELINPAVPYVPTPEEVVMGMLELANVGREDIVYDLGSGDGRLVITAAQKFGAKRGVGVEINPGLVNRSNANAREAGVSDRVQFIQQDLFQTNFSEASVVTLYLLPKINLQLRPKLLSDLKPGSRVVSHAFAMGDWTPDKRVLVNNRSAYLWIIPAPVEGTWTGTLSSASGQSIPYTLQMKQTFQNASATGEIAGTTISLPQIKLVGDRFTLEHRQKFKGQDIQVRINAQVVQNTLTGTAEVLDGTSTQTFTLNGQRS</sequence>
<protein>
    <submittedName>
        <fullName evidence="6">RNA methylase</fullName>
    </submittedName>
</protein>
<dbReference type="InterPro" id="IPR029063">
    <property type="entry name" value="SAM-dependent_MTases_sf"/>
</dbReference>
<accession>A0A1Z4JAV8</accession>
<dbReference type="EMBL" id="AP018203">
    <property type="protein sequence ID" value="BAY53871.1"/>
    <property type="molecule type" value="Genomic_DNA"/>
</dbReference>
<evidence type="ECO:0000313" key="6">
    <source>
        <dbReference type="EMBL" id="BAY53871.1"/>
    </source>
</evidence>
<dbReference type="GO" id="GO:0032259">
    <property type="term" value="P:methylation"/>
    <property type="evidence" value="ECO:0007669"/>
    <property type="project" value="UniProtKB-KW"/>
</dbReference>
<evidence type="ECO:0000256" key="4">
    <source>
        <dbReference type="SAM" id="SignalP"/>
    </source>
</evidence>
<evidence type="ECO:0000256" key="3">
    <source>
        <dbReference type="ARBA" id="ARBA00022691"/>
    </source>
</evidence>
<dbReference type="Pfam" id="PF13649">
    <property type="entry name" value="Methyltransf_25"/>
    <property type="match status" value="1"/>
</dbReference>
<dbReference type="InterPro" id="IPR026170">
    <property type="entry name" value="FAM173A/B"/>
</dbReference>
<reference evidence="6 7" key="1">
    <citation type="submission" date="2017-06" db="EMBL/GenBank/DDBJ databases">
        <title>Genome sequencing of cyanobaciteial culture collection at National Institute for Environmental Studies (NIES).</title>
        <authorList>
            <person name="Hirose Y."/>
            <person name="Shimura Y."/>
            <person name="Fujisawa T."/>
            <person name="Nakamura Y."/>
            <person name="Kawachi M."/>
        </authorList>
    </citation>
    <scope>NUCLEOTIDE SEQUENCE [LARGE SCALE GENOMIC DNA]</scope>
    <source>
        <strain evidence="6 7">NIES-2135</strain>
    </source>
</reference>
<proteinExistence type="predicted"/>
<evidence type="ECO:0000256" key="1">
    <source>
        <dbReference type="ARBA" id="ARBA00022603"/>
    </source>
</evidence>
<dbReference type="Gene3D" id="3.40.50.150">
    <property type="entry name" value="Vaccinia Virus protein VP39"/>
    <property type="match status" value="1"/>
</dbReference>
<keyword evidence="3" id="KW-0949">S-adenosyl-L-methionine</keyword>
<gene>
    <name evidence="6" type="ORF">NIES2135_06830</name>
</gene>
<dbReference type="PANTHER" id="PTHR13610">
    <property type="entry name" value="METHYLTRANSFERASE DOMAIN-CONTAINING PROTEIN"/>
    <property type="match status" value="1"/>
</dbReference>
<evidence type="ECO:0000256" key="2">
    <source>
        <dbReference type="ARBA" id="ARBA00022679"/>
    </source>
</evidence>
<dbReference type="GO" id="GO:0016279">
    <property type="term" value="F:protein-lysine N-methyltransferase activity"/>
    <property type="evidence" value="ECO:0007669"/>
    <property type="project" value="InterPro"/>
</dbReference>
<feature type="chain" id="PRO_5011109880" evidence="4">
    <location>
        <begin position="27"/>
        <end position="287"/>
    </location>
</feature>
<feature type="domain" description="Methyltransferase" evidence="5">
    <location>
        <begin position="62"/>
        <end position="131"/>
    </location>
</feature>
<evidence type="ECO:0000313" key="7">
    <source>
        <dbReference type="Proteomes" id="UP000217895"/>
    </source>
</evidence>
<dbReference type="CDD" id="cd02440">
    <property type="entry name" value="AdoMet_MTases"/>
    <property type="match status" value="1"/>
</dbReference>
<keyword evidence="7" id="KW-1185">Reference proteome</keyword>
<name>A0A1Z4JAV8_LEPBY</name>
<keyword evidence="2" id="KW-0808">Transferase</keyword>
<keyword evidence="4" id="KW-0732">Signal</keyword>